<dbReference type="RefSeq" id="WP_035074572.1">
    <property type="nucleotide sequence ID" value="NZ_JMIH01000021.1"/>
</dbReference>
<name>A0A074L1E0_9BACT</name>
<evidence type="ECO:0000313" key="1">
    <source>
        <dbReference type="EMBL" id="KEO73643.1"/>
    </source>
</evidence>
<sequence length="237" mass="27245">MKSFYRFIIVSTVLMGASTNIIIAQERARTQFQEYSTGPGSFIQGIPVTKAPLKGTVYLYENYSPGILITTDEEKVSDVNLRYNIQDQKIEMRKNNLDIQLNSRLIDSFHILNDSEAEFINVFSLPVDQNHGLDGFMQIYGNADGQMLLKRWYLNIKKANYNVALSTGTKYDEAIVKSEMFLVSDNQLISFQGKNKEIKSNFPNKSKELITFVKANKIKFKSNEDYILFFNYFSTLD</sequence>
<evidence type="ECO:0000313" key="2">
    <source>
        <dbReference type="Proteomes" id="UP000027821"/>
    </source>
</evidence>
<dbReference type="OrthoDB" id="759189at2"/>
<accession>A0A074L1E0</accession>
<dbReference type="EMBL" id="JMIH01000021">
    <property type="protein sequence ID" value="KEO73643.1"/>
    <property type="molecule type" value="Genomic_DNA"/>
</dbReference>
<proteinExistence type="predicted"/>
<gene>
    <name evidence="1" type="ORF">EL17_12140</name>
</gene>
<dbReference type="AlphaFoldDB" id="A0A074L1E0"/>
<reference evidence="1 2" key="1">
    <citation type="submission" date="2014-04" db="EMBL/GenBank/DDBJ databases">
        <title>Characterization and application of a salt tolerant electro-active bacterium.</title>
        <authorList>
            <person name="Yang L."/>
            <person name="Wei S."/>
            <person name="Tay Q.X.M."/>
        </authorList>
    </citation>
    <scope>NUCLEOTIDE SEQUENCE [LARGE SCALE GENOMIC DNA]</scope>
    <source>
        <strain evidence="1 2">LY1</strain>
    </source>
</reference>
<keyword evidence="2" id="KW-1185">Reference proteome</keyword>
<dbReference type="Proteomes" id="UP000027821">
    <property type="component" value="Unassembled WGS sequence"/>
</dbReference>
<protein>
    <submittedName>
        <fullName evidence="1">Uncharacterized protein</fullName>
    </submittedName>
</protein>
<comment type="caution">
    <text evidence="1">The sequence shown here is derived from an EMBL/GenBank/DDBJ whole genome shotgun (WGS) entry which is preliminary data.</text>
</comment>
<organism evidence="1 2">
    <name type="scientific">Anditalea andensis</name>
    <dbReference type="NCBI Taxonomy" id="1048983"/>
    <lineage>
        <taxon>Bacteria</taxon>
        <taxon>Pseudomonadati</taxon>
        <taxon>Bacteroidota</taxon>
        <taxon>Cytophagia</taxon>
        <taxon>Cytophagales</taxon>
        <taxon>Cytophagaceae</taxon>
        <taxon>Anditalea</taxon>
    </lineage>
</organism>
<dbReference type="STRING" id="1048983.EL17_12140"/>